<dbReference type="Gene3D" id="3.40.50.300">
    <property type="entry name" value="P-loop containing nucleotide triphosphate hydrolases"/>
    <property type="match status" value="1"/>
</dbReference>
<evidence type="ECO:0000313" key="12">
    <source>
        <dbReference type="EMBL" id="CAI9782836.1"/>
    </source>
</evidence>
<dbReference type="AlphaFoldDB" id="A0AAD2A7E1"/>
<dbReference type="Pfam" id="PF18052">
    <property type="entry name" value="Rx_N"/>
    <property type="match status" value="1"/>
</dbReference>
<dbReference type="GO" id="GO:0051607">
    <property type="term" value="P:defense response to virus"/>
    <property type="evidence" value="ECO:0007669"/>
    <property type="project" value="UniProtKB-ARBA"/>
</dbReference>
<proteinExistence type="inferred from homology"/>
<dbReference type="FunFam" id="1.10.10.10:FF:000322">
    <property type="entry name" value="Probable disease resistance protein At1g63360"/>
    <property type="match status" value="1"/>
</dbReference>
<dbReference type="InterPro" id="IPR058922">
    <property type="entry name" value="WHD_DRP"/>
</dbReference>
<evidence type="ECO:0000259" key="11">
    <source>
        <dbReference type="Pfam" id="PF23598"/>
    </source>
</evidence>
<sequence length="845" mass="96566">MAETFLFDITEDVLSKVSSLALEEISLACSIKSEVKKLHNTLSTIKAVLLDANEQQTKNHELRDWLEKLRDAVYDADDLLDDLSTGISPQRDSTSVLAKVRRFFSCSNPLAYRFKIGHRISQIRKKLDEIAADRKNFHLTEQAYIVPVENRERDQTHSFVKASDIIGRDSDKEFVVRLLLRTNDEEHVSIIPIVGLGGLGKTTLVKLVYNDDRVVQGFDLKMWISVNEDFSTRKVTEKILRSATGETFSHLDMDEMQKCLSKILNAKRYLLVLDDVWNEDRNKWMGLKELLMNCSSGSKIIVTTRSKTVATIYSTTSPYILSGLSDDDCLSLFLKCAFSKQDDWLPNLVEIGKEIVKKCGGVPLAVKTLGSCLYMKTDEQEWLHIRDNDIWEIDQKQTDILPILRLSYEQMASYLRQCFAYCSMFPKGFEIPREEFINLWIAQGFIHSPNGNKQLENIGNQYFNELLSRFCFQDVVEAFDGEILACKIHNLVHDLAQSVAGYECLNVKSDAKIISDSVRHLYFHAEDLSRKEFPEPLSKMRKLRTFRYSYKVATVNENFIETITLKFRRLRVLVLNSLELEELPSSIGNLRKLRYLDLSNSRKIKFLPKSICKLVNLQTLNLINCEELQQLPRNIGNLVSLRTLYLTSHEISLRRKGPKSYNSLHFLLLYNCDFVKLPSEGFQHFTSLRVLRIYECQRLASLPTSIKYLTALEKLWIWNCDELDFTDGEGLEGLESLQSLLLMGLPKMVSVPVGLKETAAKSLRFVRIANCASLTTLAEWFSDFSSLQRLYVEDCPNLSVLPEGSTTSIFQEYGGQTGFSSEVGVSRTMPNPASKSCHRARLGSK</sequence>
<evidence type="ECO:0000256" key="2">
    <source>
        <dbReference type="ARBA" id="ARBA00022614"/>
    </source>
</evidence>
<dbReference type="InterPro" id="IPR002182">
    <property type="entry name" value="NB-ARC"/>
</dbReference>
<dbReference type="Gene3D" id="1.10.8.430">
    <property type="entry name" value="Helical domain of apoptotic protease-activating factors"/>
    <property type="match status" value="1"/>
</dbReference>
<evidence type="ECO:0000313" key="13">
    <source>
        <dbReference type="Proteomes" id="UP000834106"/>
    </source>
</evidence>
<accession>A0AAD2A7E1</accession>
<protein>
    <recommendedName>
        <fullName evidence="14">Disease resistance protein RGA3</fullName>
    </recommendedName>
</protein>
<reference evidence="12" key="1">
    <citation type="submission" date="2023-05" db="EMBL/GenBank/DDBJ databases">
        <authorList>
            <person name="Huff M."/>
        </authorList>
    </citation>
    <scope>NUCLEOTIDE SEQUENCE</scope>
</reference>
<organism evidence="12 13">
    <name type="scientific">Fraxinus pennsylvanica</name>
    <dbReference type="NCBI Taxonomy" id="56036"/>
    <lineage>
        <taxon>Eukaryota</taxon>
        <taxon>Viridiplantae</taxon>
        <taxon>Streptophyta</taxon>
        <taxon>Embryophyta</taxon>
        <taxon>Tracheophyta</taxon>
        <taxon>Spermatophyta</taxon>
        <taxon>Magnoliopsida</taxon>
        <taxon>eudicotyledons</taxon>
        <taxon>Gunneridae</taxon>
        <taxon>Pentapetalae</taxon>
        <taxon>asterids</taxon>
        <taxon>lamiids</taxon>
        <taxon>Lamiales</taxon>
        <taxon>Oleaceae</taxon>
        <taxon>Oleeae</taxon>
        <taxon>Fraxinus</taxon>
    </lineage>
</organism>
<feature type="domain" description="Disease resistance N-terminal" evidence="9">
    <location>
        <begin position="12"/>
        <end position="94"/>
    </location>
</feature>
<dbReference type="PANTHER" id="PTHR36766">
    <property type="entry name" value="PLANT BROAD-SPECTRUM MILDEW RESISTANCE PROTEIN RPW8"/>
    <property type="match status" value="1"/>
</dbReference>
<keyword evidence="6" id="KW-0067">ATP-binding</keyword>
<evidence type="ECO:0000259" key="9">
    <source>
        <dbReference type="Pfam" id="PF18052"/>
    </source>
</evidence>
<dbReference type="InterPro" id="IPR041118">
    <property type="entry name" value="Rx_N"/>
</dbReference>
<evidence type="ECO:0008006" key="14">
    <source>
        <dbReference type="Google" id="ProtNLM"/>
    </source>
</evidence>
<dbReference type="Gene3D" id="1.20.5.4130">
    <property type="match status" value="1"/>
</dbReference>
<dbReference type="EMBL" id="OU503054">
    <property type="protein sequence ID" value="CAI9782836.1"/>
    <property type="molecule type" value="Genomic_DNA"/>
</dbReference>
<dbReference type="InterPro" id="IPR055414">
    <property type="entry name" value="LRR_R13L4/SHOC2-like"/>
</dbReference>
<evidence type="ECO:0000256" key="3">
    <source>
        <dbReference type="ARBA" id="ARBA00022737"/>
    </source>
</evidence>
<dbReference type="GO" id="GO:0043531">
    <property type="term" value="F:ADP binding"/>
    <property type="evidence" value="ECO:0007669"/>
    <property type="project" value="InterPro"/>
</dbReference>
<dbReference type="InterPro" id="IPR032675">
    <property type="entry name" value="LRR_dom_sf"/>
</dbReference>
<name>A0AAD2A7E1_9LAMI</name>
<evidence type="ECO:0000256" key="5">
    <source>
        <dbReference type="ARBA" id="ARBA00022821"/>
    </source>
</evidence>
<feature type="compositionally biased region" description="Basic residues" evidence="7">
    <location>
        <begin position="836"/>
        <end position="845"/>
    </location>
</feature>
<dbReference type="Pfam" id="PF23559">
    <property type="entry name" value="WHD_DRP"/>
    <property type="match status" value="1"/>
</dbReference>
<evidence type="ECO:0000256" key="7">
    <source>
        <dbReference type="SAM" id="MobiDB-lite"/>
    </source>
</evidence>
<dbReference type="InterPro" id="IPR042197">
    <property type="entry name" value="Apaf_helical"/>
</dbReference>
<keyword evidence="5" id="KW-0611">Plant defense</keyword>
<evidence type="ECO:0000259" key="10">
    <source>
        <dbReference type="Pfam" id="PF23559"/>
    </source>
</evidence>
<keyword evidence="2" id="KW-0433">Leucine-rich repeat</keyword>
<evidence type="ECO:0000256" key="4">
    <source>
        <dbReference type="ARBA" id="ARBA00022741"/>
    </source>
</evidence>
<dbReference type="PANTHER" id="PTHR36766:SF61">
    <property type="entry name" value="NB-ARC DOMAIN DISEASE RESISTANCE PROTEIN"/>
    <property type="match status" value="1"/>
</dbReference>
<dbReference type="SUPFAM" id="SSF52540">
    <property type="entry name" value="P-loop containing nucleoside triphosphate hydrolases"/>
    <property type="match status" value="1"/>
</dbReference>
<dbReference type="GO" id="GO:0005524">
    <property type="term" value="F:ATP binding"/>
    <property type="evidence" value="ECO:0007669"/>
    <property type="project" value="UniProtKB-KW"/>
</dbReference>
<keyword evidence="4" id="KW-0547">Nucleotide-binding</keyword>
<gene>
    <name evidence="12" type="ORF">FPE_LOCUS30266</name>
</gene>
<dbReference type="InterPro" id="IPR036388">
    <property type="entry name" value="WH-like_DNA-bd_sf"/>
</dbReference>
<dbReference type="Pfam" id="PF23598">
    <property type="entry name" value="LRR_14"/>
    <property type="match status" value="1"/>
</dbReference>
<keyword evidence="13" id="KW-1185">Reference proteome</keyword>
<comment type="similarity">
    <text evidence="1">Belongs to the disease resistance NB-LRR family.</text>
</comment>
<dbReference type="FunFam" id="3.40.50.300:FF:001091">
    <property type="entry name" value="Probable disease resistance protein At1g61300"/>
    <property type="match status" value="1"/>
</dbReference>
<evidence type="ECO:0000259" key="8">
    <source>
        <dbReference type="Pfam" id="PF00931"/>
    </source>
</evidence>
<dbReference type="PRINTS" id="PR00364">
    <property type="entry name" value="DISEASERSIST"/>
</dbReference>
<evidence type="ECO:0000256" key="1">
    <source>
        <dbReference type="ARBA" id="ARBA00008894"/>
    </source>
</evidence>
<feature type="domain" description="NB-ARC" evidence="8">
    <location>
        <begin position="172"/>
        <end position="342"/>
    </location>
</feature>
<dbReference type="Gene3D" id="1.10.10.10">
    <property type="entry name" value="Winged helix-like DNA-binding domain superfamily/Winged helix DNA-binding domain"/>
    <property type="match status" value="1"/>
</dbReference>
<dbReference type="Proteomes" id="UP000834106">
    <property type="component" value="Chromosome 19"/>
</dbReference>
<dbReference type="Pfam" id="PF00931">
    <property type="entry name" value="NB-ARC"/>
    <property type="match status" value="1"/>
</dbReference>
<evidence type="ECO:0000256" key="6">
    <source>
        <dbReference type="ARBA" id="ARBA00022840"/>
    </source>
</evidence>
<keyword evidence="3" id="KW-0677">Repeat</keyword>
<feature type="region of interest" description="Disordered" evidence="7">
    <location>
        <begin position="821"/>
        <end position="845"/>
    </location>
</feature>
<dbReference type="Gene3D" id="3.80.10.10">
    <property type="entry name" value="Ribonuclease Inhibitor"/>
    <property type="match status" value="1"/>
</dbReference>
<dbReference type="InterPro" id="IPR027417">
    <property type="entry name" value="P-loop_NTPase"/>
</dbReference>
<dbReference type="SUPFAM" id="SSF52058">
    <property type="entry name" value="L domain-like"/>
    <property type="match status" value="1"/>
</dbReference>
<feature type="domain" description="Disease resistance protein winged helix" evidence="10">
    <location>
        <begin position="424"/>
        <end position="496"/>
    </location>
</feature>
<feature type="domain" description="Disease resistance R13L4/SHOC-2-like LRR" evidence="11">
    <location>
        <begin position="565"/>
        <end position="645"/>
    </location>
</feature>